<evidence type="ECO:0000256" key="6">
    <source>
        <dbReference type="ARBA" id="ARBA00023015"/>
    </source>
</evidence>
<name>A0ABD0YT64_9HEMI</name>
<comment type="caution">
    <text evidence="12">The sequence shown here is derived from an EMBL/GenBank/DDBJ whole genome shotgun (WGS) entry which is preliminary data.</text>
</comment>
<dbReference type="InterPro" id="IPR050457">
    <property type="entry name" value="ZnFinger_BTB_dom_contain"/>
</dbReference>
<dbReference type="Pfam" id="PF13894">
    <property type="entry name" value="zf-C2H2_4"/>
    <property type="match status" value="1"/>
</dbReference>
<evidence type="ECO:0000256" key="10">
    <source>
        <dbReference type="PROSITE-ProRule" id="PRU00042"/>
    </source>
</evidence>
<dbReference type="GO" id="GO:0005694">
    <property type="term" value="C:chromosome"/>
    <property type="evidence" value="ECO:0007669"/>
    <property type="project" value="UniProtKB-ARBA"/>
</dbReference>
<dbReference type="InterPro" id="IPR013087">
    <property type="entry name" value="Znf_C2H2_type"/>
</dbReference>
<protein>
    <recommendedName>
        <fullName evidence="11">C2H2-type domain-containing protein</fullName>
    </recommendedName>
</protein>
<evidence type="ECO:0000256" key="3">
    <source>
        <dbReference type="ARBA" id="ARBA00022737"/>
    </source>
</evidence>
<evidence type="ECO:0000256" key="1">
    <source>
        <dbReference type="ARBA" id="ARBA00004123"/>
    </source>
</evidence>
<dbReference type="PROSITE" id="PS50157">
    <property type="entry name" value="ZINC_FINGER_C2H2_2"/>
    <property type="match status" value="5"/>
</dbReference>
<organism evidence="12 13">
    <name type="scientific">Ranatra chinensis</name>
    <dbReference type="NCBI Taxonomy" id="642074"/>
    <lineage>
        <taxon>Eukaryota</taxon>
        <taxon>Metazoa</taxon>
        <taxon>Ecdysozoa</taxon>
        <taxon>Arthropoda</taxon>
        <taxon>Hexapoda</taxon>
        <taxon>Insecta</taxon>
        <taxon>Pterygota</taxon>
        <taxon>Neoptera</taxon>
        <taxon>Paraneoptera</taxon>
        <taxon>Hemiptera</taxon>
        <taxon>Heteroptera</taxon>
        <taxon>Panheteroptera</taxon>
        <taxon>Nepomorpha</taxon>
        <taxon>Nepidae</taxon>
        <taxon>Ranatrinae</taxon>
        <taxon>Ranatra</taxon>
    </lineage>
</organism>
<keyword evidence="6" id="KW-0805">Transcription regulation</keyword>
<sequence length="179" mass="20928">MKQHSGNKPYHCTVCEASFCRKPYLEVHMRTHTGERPFVCGLCDKRFTQKSSLNTHKRVHTGERPYACDICHKRFAVKSYVTSHRSVFNHHPILRCFSACICLHFSNCLLNFRWCHMSEKPLACEQCGMTFTSKGFYQAHVRAHHETNAFPCHLCGRSFMRDSYLIRHNNKVHRGHITT</sequence>
<evidence type="ECO:0000313" key="13">
    <source>
        <dbReference type="Proteomes" id="UP001558652"/>
    </source>
</evidence>
<evidence type="ECO:0000256" key="8">
    <source>
        <dbReference type="ARBA" id="ARBA00023163"/>
    </source>
</evidence>
<evidence type="ECO:0000256" key="4">
    <source>
        <dbReference type="ARBA" id="ARBA00022771"/>
    </source>
</evidence>
<keyword evidence="7" id="KW-0238">DNA-binding</keyword>
<feature type="domain" description="C2H2-type" evidence="11">
    <location>
        <begin position="122"/>
        <end position="149"/>
    </location>
</feature>
<keyword evidence="3" id="KW-0677">Repeat</keyword>
<evidence type="ECO:0000259" key="11">
    <source>
        <dbReference type="PROSITE" id="PS50157"/>
    </source>
</evidence>
<dbReference type="InterPro" id="IPR036236">
    <property type="entry name" value="Znf_C2H2_sf"/>
</dbReference>
<dbReference type="GO" id="GO:0008270">
    <property type="term" value="F:zinc ion binding"/>
    <property type="evidence" value="ECO:0007669"/>
    <property type="project" value="UniProtKB-KW"/>
</dbReference>
<keyword evidence="4 10" id="KW-0863">Zinc-finger</keyword>
<evidence type="ECO:0000256" key="7">
    <source>
        <dbReference type="ARBA" id="ARBA00023125"/>
    </source>
</evidence>
<dbReference type="GO" id="GO:0043565">
    <property type="term" value="F:sequence-specific DNA binding"/>
    <property type="evidence" value="ECO:0007669"/>
    <property type="project" value="UniProtKB-ARBA"/>
</dbReference>
<keyword evidence="13" id="KW-1185">Reference proteome</keyword>
<dbReference type="FunFam" id="3.30.160.60:FF:001732">
    <property type="entry name" value="Zgc:162936"/>
    <property type="match status" value="1"/>
</dbReference>
<accession>A0ABD0YT64</accession>
<feature type="domain" description="C2H2-type" evidence="11">
    <location>
        <begin position="38"/>
        <end position="65"/>
    </location>
</feature>
<dbReference type="PROSITE" id="PS00028">
    <property type="entry name" value="ZINC_FINGER_C2H2_1"/>
    <property type="match status" value="5"/>
</dbReference>
<dbReference type="SUPFAM" id="SSF57667">
    <property type="entry name" value="beta-beta-alpha zinc fingers"/>
    <property type="match status" value="3"/>
</dbReference>
<dbReference type="Pfam" id="PF00096">
    <property type="entry name" value="zf-C2H2"/>
    <property type="match status" value="4"/>
</dbReference>
<dbReference type="PANTHER" id="PTHR46105">
    <property type="entry name" value="AGAP004733-PA"/>
    <property type="match status" value="1"/>
</dbReference>
<keyword evidence="2" id="KW-0479">Metal-binding</keyword>
<dbReference type="Proteomes" id="UP001558652">
    <property type="component" value="Unassembled WGS sequence"/>
</dbReference>
<evidence type="ECO:0000313" key="12">
    <source>
        <dbReference type="EMBL" id="KAL1122384.1"/>
    </source>
</evidence>
<dbReference type="GO" id="GO:0045893">
    <property type="term" value="P:positive regulation of DNA-templated transcription"/>
    <property type="evidence" value="ECO:0007669"/>
    <property type="project" value="UniProtKB-ARBA"/>
</dbReference>
<feature type="domain" description="C2H2-type" evidence="11">
    <location>
        <begin position="150"/>
        <end position="178"/>
    </location>
</feature>
<comment type="subcellular location">
    <subcellularLocation>
        <location evidence="1">Nucleus</location>
    </subcellularLocation>
</comment>
<dbReference type="FunFam" id="3.30.160.60:FF:001963">
    <property type="entry name" value="Replication initiator 1"/>
    <property type="match status" value="1"/>
</dbReference>
<keyword evidence="5" id="KW-0862">Zinc</keyword>
<keyword evidence="9" id="KW-0539">Nucleus</keyword>
<evidence type="ECO:0000256" key="5">
    <source>
        <dbReference type="ARBA" id="ARBA00022833"/>
    </source>
</evidence>
<dbReference type="EMBL" id="JBFDAA010000014">
    <property type="protein sequence ID" value="KAL1122384.1"/>
    <property type="molecule type" value="Genomic_DNA"/>
</dbReference>
<proteinExistence type="predicted"/>
<dbReference type="SMART" id="SM00355">
    <property type="entry name" value="ZnF_C2H2"/>
    <property type="match status" value="5"/>
</dbReference>
<evidence type="ECO:0000256" key="9">
    <source>
        <dbReference type="ARBA" id="ARBA00023242"/>
    </source>
</evidence>
<dbReference type="FunFam" id="3.30.160.60:FF:002716">
    <property type="entry name" value="Zinc finger protein 212"/>
    <property type="match status" value="1"/>
</dbReference>
<dbReference type="FunFam" id="3.30.160.60:FF:000065">
    <property type="entry name" value="B-cell CLL/lymphoma 6, member B"/>
    <property type="match status" value="1"/>
</dbReference>
<feature type="domain" description="C2H2-type" evidence="11">
    <location>
        <begin position="66"/>
        <end position="90"/>
    </location>
</feature>
<gene>
    <name evidence="12" type="ORF">AAG570_003789</name>
</gene>
<dbReference type="AlphaFoldDB" id="A0ABD0YT64"/>
<evidence type="ECO:0000256" key="2">
    <source>
        <dbReference type="ARBA" id="ARBA00022723"/>
    </source>
</evidence>
<dbReference type="GO" id="GO:0005634">
    <property type="term" value="C:nucleus"/>
    <property type="evidence" value="ECO:0007669"/>
    <property type="project" value="UniProtKB-SubCell"/>
</dbReference>
<dbReference type="Gene3D" id="3.30.160.60">
    <property type="entry name" value="Classic Zinc Finger"/>
    <property type="match status" value="5"/>
</dbReference>
<feature type="domain" description="C2H2-type" evidence="11">
    <location>
        <begin position="10"/>
        <end position="37"/>
    </location>
</feature>
<keyword evidence="8" id="KW-0804">Transcription</keyword>
<dbReference type="PANTHER" id="PTHR46105:SF28">
    <property type="entry name" value="ZINC FINGER PROTEIN 37-LIKE"/>
    <property type="match status" value="1"/>
</dbReference>
<reference evidence="12 13" key="1">
    <citation type="submission" date="2024-07" db="EMBL/GenBank/DDBJ databases">
        <title>Chromosome-level genome assembly of the water stick insect Ranatra chinensis (Heteroptera: Nepidae).</title>
        <authorList>
            <person name="Liu X."/>
        </authorList>
    </citation>
    <scope>NUCLEOTIDE SEQUENCE [LARGE SCALE GENOMIC DNA]</scope>
    <source>
        <strain evidence="12">Cailab_2021Rc</strain>
        <tissue evidence="12">Muscle</tissue>
    </source>
</reference>